<keyword evidence="2 6" id="KW-0808">Transferase</keyword>
<comment type="caution">
    <text evidence="6">The sequence shown here is derived from an EMBL/GenBank/DDBJ whole genome shotgun (WGS) entry which is preliminary data.</text>
</comment>
<organism evidence="6 7">
    <name type="scientific">Methanofollis tationis</name>
    <dbReference type="NCBI Taxonomy" id="81417"/>
    <lineage>
        <taxon>Archaea</taxon>
        <taxon>Methanobacteriati</taxon>
        <taxon>Methanobacteriota</taxon>
        <taxon>Stenosarchaea group</taxon>
        <taxon>Methanomicrobia</taxon>
        <taxon>Methanomicrobiales</taxon>
        <taxon>Methanomicrobiaceae</taxon>
        <taxon>Methanofollis</taxon>
    </lineage>
</organism>
<evidence type="ECO:0000256" key="4">
    <source>
        <dbReference type="SAM" id="MobiDB-lite"/>
    </source>
</evidence>
<dbReference type="SUPFAM" id="SSF53335">
    <property type="entry name" value="S-adenosyl-L-methionine-dependent methyltransferases"/>
    <property type="match status" value="1"/>
</dbReference>
<name>A0A7K4HNG2_9EURY</name>
<reference evidence="6 7" key="1">
    <citation type="submission" date="2020-06" db="EMBL/GenBank/DDBJ databases">
        <title>Methanofollis fontis sp. nov., a methanogen isolated from marine sediments near a cold seep at Four-Way Closure Ridge offshore southwestern Taiwan.</title>
        <authorList>
            <person name="Chen S.-C."/>
            <person name="Teng N.-H."/>
            <person name="Lin Y.-S."/>
            <person name="Lai M.-C."/>
            <person name="Chen H.-H."/>
            <person name="Wang C.-C."/>
        </authorList>
    </citation>
    <scope>NUCLEOTIDE SEQUENCE [LARGE SCALE GENOMIC DNA]</scope>
    <source>
        <strain evidence="6 7">DSM 2702</strain>
    </source>
</reference>
<dbReference type="Gene3D" id="3.40.50.150">
    <property type="entry name" value="Vaccinia Virus protein VP39"/>
    <property type="match status" value="1"/>
</dbReference>
<dbReference type="GO" id="GO:0032259">
    <property type="term" value="P:methylation"/>
    <property type="evidence" value="ECO:0007669"/>
    <property type="project" value="UniProtKB-KW"/>
</dbReference>
<accession>A0A7K4HNG2</accession>
<dbReference type="InterPro" id="IPR029063">
    <property type="entry name" value="SAM-dependent_MTases_sf"/>
</dbReference>
<feature type="domain" description="Methyltransferase" evidence="5">
    <location>
        <begin position="55"/>
        <end position="153"/>
    </location>
</feature>
<dbReference type="PANTHER" id="PTHR43464:SF19">
    <property type="entry name" value="UBIQUINONE BIOSYNTHESIS O-METHYLTRANSFERASE, MITOCHONDRIAL"/>
    <property type="match status" value="1"/>
</dbReference>
<evidence type="ECO:0000313" key="6">
    <source>
        <dbReference type="EMBL" id="NVO66804.1"/>
    </source>
</evidence>
<evidence type="ECO:0000313" key="7">
    <source>
        <dbReference type="Proteomes" id="UP000570823"/>
    </source>
</evidence>
<dbReference type="GO" id="GO:0008168">
    <property type="term" value="F:methyltransferase activity"/>
    <property type="evidence" value="ECO:0007669"/>
    <property type="project" value="UniProtKB-KW"/>
</dbReference>
<keyword evidence="3" id="KW-0949">S-adenosyl-L-methionine</keyword>
<dbReference type="Proteomes" id="UP000570823">
    <property type="component" value="Unassembled WGS sequence"/>
</dbReference>
<dbReference type="InterPro" id="IPR041698">
    <property type="entry name" value="Methyltransf_25"/>
</dbReference>
<dbReference type="Pfam" id="PF13649">
    <property type="entry name" value="Methyltransf_25"/>
    <property type="match status" value="1"/>
</dbReference>
<proteinExistence type="predicted"/>
<dbReference type="CDD" id="cd02440">
    <property type="entry name" value="AdoMet_MTases"/>
    <property type="match status" value="1"/>
</dbReference>
<keyword evidence="1 6" id="KW-0489">Methyltransferase</keyword>
<evidence type="ECO:0000256" key="3">
    <source>
        <dbReference type="ARBA" id="ARBA00022691"/>
    </source>
</evidence>
<evidence type="ECO:0000259" key="5">
    <source>
        <dbReference type="Pfam" id="PF13649"/>
    </source>
</evidence>
<dbReference type="AlphaFoldDB" id="A0A7K4HNG2"/>
<dbReference type="EMBL" id="JABXWR010000001">
    <property type="protein sequence ID" value="NVO66804.1"/>
    <property type="molecule type" value="Genomic_DNA"/>
</dbReference>
<gene>
    <name evidence="6" type="ORF">HWN36_05650</name>
</gene>
<keyword evidence="7" id="KW-1185">Reference proteome</keyword>
<feature type="region of interest" description="Disordered" evidence="4">
    <location>
        <begin position="1"/>
        <end position="26"/>
    </location>
</feature>
<dbReference type="PANTHER" id="PTHR43464">
    <property type="entry name" value="METHYLTRANSFERASE"/>
    <property type="match status" value="1"/>
</dbReference>
<protein>
    <submittedName>
        <fullName evidence="6">Methyltransferase domain-containing protein</fullName>
    </submittedName>
</protein>
<evidence type="ECO:0000256" key="2">
    <source>
        <dbReference type="ARBA" id="ARBA00022679"/>
    </source>
</evidence>
<dbReference type="RefSeq" id="WP_176788465.1">
    <property type="nucleotide sequence ID" value="NZ_JABXWR010000001.1"/>
</dbReference>
<evidence type="ECO:0000256" key="1">
    <source>
        <dbReference type="ARBA" id="ARBA00022603"/>
    </source>
</evidence>
<dbReference type="OrthoDB" id="1018at2157"/>
<sequence length="205" mass="21654">MPTIEVSMSAANRPAAGRHGVHPASRAGVLDNPLRRLLQSPKRIVGRYISPGDTVLDIGCGPGFFARPMAVMVGEEGCVIAADLQEEMLAMLAERAGREGLLDRIRLHRTGPGSPGLAGLGPVDFALAFYVVHEVPDGERLLREVTAALRPGGLMLLVEPKDEVTAAEFERTVRAAEAAGLTGAGTPRILLSRTALLNKPVEPGL</sequence>